<protein>
    <submittedName>
        <fullName evidence="4">RNA methyltransferase</fullName>
    </submittedName>
</protein>
<dbReference type="PANTHER" id="PTHR46429">
    <property type="entry name" value="23S RRNA (GUANOSINE-2'-O-)-METHYLTRANSFERASE RLMB"/>
    <property type="match status" value="1"/>
</dbReference>
<feature type="domain" description="tRNA/rRNA methyltransferase SpoU type" evidence="3">
    <location>
        <begin position="18"/>
        <end position="161"/>
    </location>
</feature>
<dbReference type="AlphaFoldDB" id="A0A918VW55"/>
<gene>
    <name evidence="4" type="ORF">GCM10007103_10040</name>
</gene>
<dbReference type="Proteomes" id="UP000610456">
    <property type="component" value="Unassembled WGS sequence"/>
</dbReference>
<dbReference type="SUPFAM" id="SSF75217">
    <property type="entry name" value="alpha/beta knot"/>
    <property type="match status" value="1"/>
</dbReference>
<sequence>MSQLSHYDTNFKERKFPIILLLDGLNSPANIGSLFRLSDAFNIEKIVLCGPKPDMKSNRLLRTARSTVEKVEFEEQEKTSVTLKKYREQSYTLLALEITEDSTSLDSFPFKDHSKIVLVIGNERTGIDKAILDLTDHRLHINMFGKNSSMNVAQATGIALYEITKSLPHI</sequence>
<evidence type="ECO:0000256" key="2">
    <source>
        <dbReference type="ARBA" id="ARBA00022679"/>
    </source>
</evidence>
<dbReference type="InterPro" id="IPR004441">
    <property type="entry name" value="rRNA_MeTrfase_TrmH"/>
</dbReference>
<reference evidence="4" key="2">
    <citation type="submission" date="2020-09" db="EMBL/GenBank/DDBJ databases">
        <authorList>
            <person name="Sun Q."/>
            <person name="Kim S."/>
        </authorList>
    </citation>
    <scope>NUCLEOTIDE SEQUENCE</scope>
    <source>
        <strain evidence="4">KCTC 12719</strain>
    </source>
</reference>
<organism evidence="4 5">
    <name type="scientific">Salinimicrobium marinum</name>
    <dbReference type="NCBI Taxonomy" id="680283"/>
    <lineage>
        <taxon>Bacteria</taxon>
        <taxon>Pseudomonadati</taxon>
        <taxon>Bacteroidota</taxon>
        <taxon>Flavobacteriia</taxon>
        <taxon>Flavobacteriales</taxon>
        <taxon>Flavobacteriaceae</taxon>
        <taxon>Salinimicrobium</taxon>
    </lineage>
</organism>
<dbReference type="Pfam" id="PF00588">
    <property type="entry name" value="SpoU_methylase"/>
    <property type="match status" value="1"/>
</dbReference>
<keyword evidence="5" id="KW-1185">Reference proteome</keyword>
<keyword evidence="2" id="KW-0808">Transferase</keyword>
<evidence type="ECO:0000313" key="5">
    <source>
        <dbReference type="Proteomes" id="UP000610456"/>
    </source>
</evidence>
<dbReference type="InterPro" id="IPR029026">
    <property type="entry name" value="tRNA_m1G_MTases_N"/>
</dbReference>
<dbReference type="GO" id="GO:0006396">
    <property type="term" value="P:RNA processing"/>
    <property type="evidence" value="ECO:0007669"/>
    <property type="project" value="InterPro"/>
</dbReference>
<dbReference type="GO" id="GO:0032259">
    <property type="term" value="P:methylation"/>
    <property type="evidence" value="ECO:0007669"/>
    <property type="project" value="UniProtKB-KW"/>
</dbReference>
<dbReference type="RefSeq" id="WP_189603609.1">
    <property type="nucleotide sequence ID" value="NZ_BMXB01000002.1"/>
</dbReference>
<comment type="caution">
    <text evidence="4">The sequence shown here is derived from an EMBL/GenBank/DDBJ whole genome shotgun (WGS) entry which is preliminary data.</text>
</comment>
<reference evidence="4" key="1">
    <citation type="journal article" date="2014" name="Int. J. Syst. Evol. Microbiol.">
        <title>Complete genome sequence of Corynebacterium casei LMG S-19264T (=DSM 44701T), isolated from a smear-ripened cheese.</title>
        <authorList>
            <consortium name="US DOE Joint Genome Institute (JGI-PGF)"/>
            <person name="Walter F."/>
            <person name="Albersmeier A."/>
            <person name="Kalinowski J."/>
            <person name="Ruckert C."/>
        </authorList>
    </citation>
    <scope>NUCLEOTIDE SEQUENCE</scope>
    <source>
        <strain evidence="4">KCTC 12719</strain>
    </source>
</reference>
<dbReference type="EMBL" id="BMXB01000002">
    <property type="protein sequence ID" value="GHA30571.1"/>
    <property type="molecule type" value="Genomic_DNA"/>
</dbReference>
<evidence type="ECO:0000259" key="3">
    <source>
        <dbReference type="Pfam" id="PF00588"/>
    </source>
</evidence>
<name>A0A918VW55_9FLAO</name>
<dbReference type="GO" id="GO:0008173">
    <property type="term" value="F:RNA methyltransferase activity"/>
    <property type="evidence" value="ECO:0007669"/>
    <property type="project" value="InterPro"/>
</dbReference>
<dbReference type="CDD" id="cd18082">
    <property type="entry name" value="SpoU-like_family"/>
    <property type="match status" value="1"/>
</dbReference>
<dbReference type="GO" id="GO:0005829">
    <property type="term" value="C:cytosol"/>
    <property type="evidence" value="ECO:0007669"/>
    <property type="project" value="TreeGrafter"/>
</dbReference>
<accession>A0A918VW55</accession>
<dbReference type="Gene3D" id="3.40.1280.10">
    <property type="match status" value="1"/>
</dbReference>
<keyword evidence="1 4" id="KW-0489">Methyltransferase</keyword>
<evidence type="ECO:0000256" key="1">
    <source>
        <dbReference type="ARBA" id="ARBA00022603"/>
    </source>
</evidence>
<dbReference type="PANTHER" id="PTHR46429:SF1">
    <property type="entry name" value="23S RRNA (GUANOSINE-2'-O-)-METHYLTRANSFERASE RLMB"/>
    <property type="match status" value="1"/>
</dbReference>
<dbReference type="InterPro" id="IPR001537">
    <property type="entry name" value="SpoU_MeTrfase"/>
</dbReference>
<proteinExistence type="predicted"/>
<dbReference type="InterPro" id="IPR029028">
    <property type="entry name" value="Alpha/beta_knot_MTases"/>
</dbReference>
<dbReference type="GO" id="GO:0003723">
    <property type="term" value="F:RNA binding"/>
    <property type="evidence" value="ECO:0007669"/>
    <property type="project" value="InterPro"/>
</dbReference>
<evidence type="ECO:0000313" key="4">
    <source>
        <dbReference type="EMBL" id="GHA30571.1"/>
    </source>
</evidence>